<reference evidence="2 3" key="1">
    <citation type="submission" date="2016-10" db="EMBL/GenBank/DDBJ databases">
        <authorList>
            <person name="de Groot N.N."/>
        </authorList>
    </citation>
    <scope>NUCLEOTIDE SEQUENCE [LARGE SCALE GENOMIC DNA]</scope>
    <source>
        <strain evidence="2 3">DSM 24956</strain>
    </source>
</reference>
<dbReference type="Proteomes" id="UP000199595">
    <property type="component" value="Unassembled WGS sequence"/>
</dbReference>
<name>A0A1H2U042_9FLAO</name>
<organism evidence="2 3">
    <name type="scientific">Lutibacter oricola</name>
    <dbReference type="NCBI Taxonomy" id="762486"/>
    <lineage>
        <taxon>Bacteria</taxon>
        <taxon>Pseudomonadati</taxon>
        <taxon>Bacteroidota</taxon>
        <taxon>Flavobacteriia</taxon>
        <taxon>Flavobacteriales</taxon>
        <taxon>Flavobacteriaceae</taxon>
        <taxon>Lutibacter</taxon>
    </lineage>
</organism>
<protein>
    <submittedName>
        <fullName evidence="2">Uncharacterized protein</fullName>
    </submittedName>
</protein>
<sequence length="156" mass="18111">MKKQTSLIIGSIIILVLIVSPYLLYINQFIPEDLKTYPTIFGEISPGYFGSIKTFVYWIFAKLVPIILLSILYITNKNWWSLAILVPISVYVFQLISVINDSAENIDEIEFIYTLPLLVFVSIALFLIRRKIIIYIKAKDLKTEMEEVIEKSNRKE</sequence>
<dbReference type="EMBL" id="FNNJ01000001">
    <property type="protein sequence ID" value="SDW49411.1"/>
    <property type="molecule type" value="Genomic_DNA"/>
</dbReference>
<dbReference type="STRING" id="762486.SAMN05444411_101852"/>
<keyword evidence="1" id="KW-1133">Transmembrane helix</keyword>
<evidence type="ECO:0000313" key="3">
    <source>
        <dbReference type="Proteomes" id="UP000199595"/>
    </source>
</evidence>
<accession>A0A1H2U042</accession>
<feature type="transmembrane region" description="Helical" evidence="1">
    <location>
        <begin position="7"/>
        <end position="26"/>
    </location>
</feature>
<dbReference type="AlphaFoldDB" id="A0A1H2U042"/>
<feature type="transmembrane region" description="Helical" evidence="1">
    <location>
        <begin position="111"/>
        <end position="128"/>
    </location>
</feature>
<proteinExistence type="predicted"/>
<feature type="transmembrane region" description="Helical" evidence="1">
    <location>
        <begin position="79"/>
        <end position="99"/>
    </location>
</feature>
<keyword evidence="1" id="KW-0472">Membrane</keyword>
<evidence type="ECO:0000313" key="2">
    <source>
        <dbReference type="EMBL" id="SDW49411.1"/>
    </source>
</evidence>
<dbReference type="OrthoDB" id="1446731at2"/>
<feature type="transmembrane region" description="Helical" evidence="1">
    <location>
        <begin position="55"/>
        <end position="74"/>
    </location>
</feature>
<keyword evidence="3" id="KW-1185">Reference proteome</keyword>
<evidence type="ECO:0000256" key="1">
    <source>
        <dbReference type="SAM" id="Phobius"/>
    </source>
</evidence>
<gene>
    <name evidence="2" type="ORF">SAMN05444411_101852</name>
</gene>
<dbReference type="RefSeq" id="WP_090120035.1">
    <property type="nucleotide sequence ID" value="NZ_FNNJ01000001.1"/>
</dbReference>
<keyword evidence="1" id="KW-0812">Transmembrane</keyword>